<sequence length="72" mass="8340">MAELLRKVHEMTKRYTLIFFVPKLGNGKEALFYSTVEAEDTDDMQGIKEDRAMDFERRLGTPVQCIAVKEVE</sequence>
<accession>A0A8S5LMN7</accession>
<evidence type="ECO:0000313" key="1">
    <source>
        <dbReference type="EMBL" id="DAD71206.1"/>
    </source>
</evidence>
<protein>
    <recommendedName>
        <fullName evidence="2">ADF-H domain-containing protein</fullName>
    </recommendedName>
</protein>
<dbReference type="EMBL" id="BK015877">
    <property type="protein sequence ID" value="DAD71206.1"/>
    <property type="molecule type" value="Genomic_DNA"/>
</dbReference>
<name>A0A8S5LMN7_9CAUD</name>
<evidence type="ECO:0008006" key="2">
    <source>
        <dbReference type="Google" id="ProtNLM"/>
    </source>
</evidence>
<reference evidence="1" key="1">
    <citation type="journal article" date="2021" name="Proc. Natl. Acad. Sci. U.S.A.">
        <title>A Catalog of Tens of Thousands of Viruses from Human Metagenomes Reveals Hidden Associations with Chronic Diseases.</title>
        <authorList>
            <person name="Tisza M.J."/>
            <person name="Buck C.B."/>
        </authorList>
    </citation>
    <scope>NUCLEOTIDE SEQUENCE</scope>
    <source>
        <strain evidence="1">CtkyH28</strain>
    </source>
</reference>
<proteinExistence type="predicted"/>
<organism evidence="1">
    <name type="scientific">Siphoviridae sp. ctkyH28</name>
    <dbReference type="NCBI Taxonomy" id="2827585"/>
    <lineage>
        <taxon>Viruses</taxon>
        <taxon>Duplodnaviria</taxon>
        <taxon>Heunggongvirae</taxon>
        <taxon>Uroviricota</taxon>
        <taxon>Caudoviricetes</taxon>
    </lineage>
</organism>